<gene>
    <name evidence="3" type="ORF">A8990_11412</name>
</gene>
<dbReference type="GO" id="GO:0044780">
    <property type="term" value="P:bacterial-type flagellum assembly"/>
    <property type="evidence" value="ECO:0007669"/>
    <property type="project" value="InterPro"/>
</dbReference>
<name>A0A3D9RYH0_9BACL</name>
<keyword evidence="2" id="KW-0175">Coiled coil</keyword>
<dbReference type="Gene3D" id="1.20.58.300">
    <property type="entry name" value="FlgN-like"/>
    <property type="match status" value="1"/>
</dbReference>
<protein>
    <submittedName>
        <fullName evidence="3">FlgN protein</fullName>
    </submittedName>
</protein>
<dbReference type="EMBL" id="QTTN01000014">
    <property type="protein sequence ID" value="REE84478.1"/>
    <property type="molecule type" value="Genomic_DNA"/>
</dbReference>
<evidence type="ECO:0000313" key="4">
    <source>
        <dbReference type="Proteomes" id="UP000256304"/>
    </source>
</evidence>
<proteinExistence type="predicted"/>
<sequence length="167" mass="19386">MNVETIIATLEQQADVYRQLLDLAKEKTPYLVHNQVEHLNLALQQERKLVKAAEELEQQRMRLCGQYFTGLGMLRYKGGKISEMIRTVTSPRDKQQLTDLHNTLTSLLDDLQRVSQMNQQLIMQSLKFIDYSIDLMMDDPNSDVVYQHPHSQGYNTTTRSGIFNRRG</sequence>
<dbReference type="InterPro" id="IPR036679">
    <property type="entry name" value="FlgN-like_sf"/>
</dbReference>
<keyword evidence="1" id="KW-1005">Bacterial flagellum biogenesis</keyword>
<dbReference type="RefSeq" id="WP_181909563.1">
    <property type="nucleotide sequence ID" value="NZ_QTTN01000014.1"/>
</dbReference>
<reference evidence="3 4" key="1">
    <citation type="submission" date="2018-08" db="EMBL/GenBank/DDBJ databases">
        <title>Genomic Encyclopedia of Type Strains, Phase III (KMG-III): the genomes of soil and plant-associated and newly described type strains.</title>
        <authorList>
            <person name="Whitman W."/>
        </authorList>
    </citation>
    <scope>NUCLEOTIDE SEQUENCE [LARGE SCALE GENOMIC DNA]</scope>
    <source>
        <strain evidence="3 4">CGMCC 1.10966</strain>
    </source>
</reference>
<organism evidence="3 4">
    <name type="scientific">Paenibacillus taihuensis</name>
    <dbReference type="NCBI Taxonomy" id="1156355"/>
    <lineage>
        <taxon>Bacteria</taxon>
        <taxon>Bacillati</taxon>
        <taxon>Bacillota</taxon>
        <taxon>Bacilli</taxon>
        <taxon>Bacillales</taxon>
        <taxon>Paenibacillaceae</taxon>
        <taxon>Paenibacillus</taxon>
    </lineage>
</organism>
<dbReference type="InterPro" id="IPR007809">
    <property type="entry name" value="FlgN-like"/>
</dbReference>
<evidence type="ECO:0000256" key="2">
    <source>
        <dbReference type="SAM" id="Coils"/>
    </source>
</evidence>
<accession>A0A3D9RYH0</accession>
<dbReference type="SUPFAM" id="SSF140566">
    <property type="entry name" value="FlgN-like"/>
    <property type="match status" value="1"/>
</dbReference>
<dbReference type="Pfam" id="PF05130">
    <property type="entry name" value="FlgN"/>
    <property type="match status" value="1"/>
</dbReference>
<evidence type="ECO:0000256" key="1">
    <source>
        <dbReference type="ARBA" id="ARBA00022795"/>
    </source>
</evidence>
<dbReference type="Proteomes" id="UP000256304">
    <property type="component" value="Unassembled WGS sequence"/>
</dbReference>
<comment type="caution">
    <text evidence="3">The sequence shown here is derived from an EMBL/GenBank/DDBJ whole genome shotgun (WGS) entry which is preliminary data.</text>
</comment>
<feature type="coiled-coil region" evidence="2">
    <location>
        <begin position="7"/>
        <end position="62"/>
    </location>
</feature>
<keyword evidence="4" id="KW-1185">Reference proteome</keyword>
<dbReference type="AlphaFoldDB" id="A0A3D9RYH0"/>
<evidence type="ECO:0000313" key="3">
    <source>
        <dbReference type="EMBL" id="REE84478.1"/>
    </source>
</evidence>